<dbReference type="Gene3D" id="2.130.10.110">
    <property type="entry name" value="Clathrin heavy-chain terminal domain"/>
    <property type="match status" value="1"/>
</dbReference>
<sequence length="645" mass="69497">MPRPRGFEAVGLGRAALRRLGWVPPQRFAFVGGGLSATLCHARTSGEGVVPLDGNGRGPAWIETGFARTWCAFVSRLQRQFAGALRSGAAFVELDEPASILDLAPAHCLRRVRIKGACEWQTACARIEQDQKMGGECGARQVIEPPRVTDRRATGPAFEKAHLKRKVGQILARSHLEARRPEIERGDVRGAMPFRKAAASEVDPQGLAALQKRVGLMGRKAQRQAQRGRVPFRAALRRSGDDSVVEERCFTIPLALASAAVDVAWSDNADSSHAALQGVPVVRGPLDLGAARAAALRWSRFGAPCPKARRPPLRREWAAQDIGELAERLAAHKGGGDPARGRSAGPNMALGGDSRAPGGSAVCSAKAKTPYTIGCGAASQLASKDQILSTIRLIARASAITSDSQDWNLFTKGLFQHPGESVPGAMAEMPVTLAPVIDLAAQGINAQAFRFGNLTMESDKYISVKDTAADGASQVVTVDMHNNNAVNKRPMKAEATLMNPTDNIIALRGGSLGRFATSKARGRCLTTALHIDYGDQDLAISLPTATISLWFEMLASSEAFRKRAARAWPIILKNLLATPQNRQWRKMNGLISGTISVLLSAGWDPQGPWKWTHPTGDKYEVSEGIFDSDPDWEPFLEVFRDTLRG</sequence>
<proteinExistence type="predicted"/>
<evidence type="ECO:0000313" key="1">
    <source>
        <dbReference type="EMBL" id="CAK0828926.1"/>
    </source>
</evidence>
<comment type="caution">
    <text evidence="1">The sequence shown here is derived from an EMBL/GenBank/DDBJ whole genome shotgun (WGS) entry which is preliminary data.</text>
</comment>
<dbReference type="PANTHER" id="PTHR10292:SF1">
    <property type="entry name" value="CLATHRIN HEAVY CHAIN"/>
    <property type="match status" value="1"/>
</dbReference>
<gene>
    <name evidence="1" type="ORF">PCOR1329_LOCUS28022</name>
</gene>
<reference evidence="1" key="1">
    <citation type="submission" date="2023-10" db="EMBL/GenBank/DDBJ databases">
        <authorList>
            <person name="Chen Y."/>
            <person name="Shah S."/>
            <person name="Dougan E. K."/>
            <person name="Thang M."/>
            <person name="Chan C."/>
        </authorList>
    </citation>
    <scope>NUCLEOTIDE SEQUENCE [LARGE SCALE GENOMIC DNA]</scope>
</reference>
<organism evidence="1 2">
    <name type="scientific">Prorocentrum cordatum</name>
    <dbReference type="NCBI Taxonomy" id="2364126"/>
    <lineage>
        <taxon>Eukaryota</taxon>
        <taxon>Sar</taxon>
        <taxon>Alveolata</taxon>
        <taxon>Dinophyceae</taxon>
        <taxon>Prorocentrales</taxon>
        <taxon>Prorocentraceae</taxon>
        <taxon>Prorocentrum</taxon>
    </lineage>
</organism>
<protein>
    <submittedName>
        <fullName evidence="1">Uncharacterized protein</fullName>
    </submittedName>
</protein>
<dbReference type="SUPFAM" id="SSF50989">
    <property type="entry name" value="Clathrin heavy-chain terminal domain"/>
    <property type="match status" value="1"/>
</dbReference>
<dbReference type="InterPro" id="IPR016025">
    <property type="entry name" value="Clathrin_H-chain_N"/>
</dbReference>
<evidence type="ECO:0000313" key="2">
    <source>
        <dbReference type="Proteomes" id="UP001189429"/>
    </source>
</evidence>
<dbReference type="Proteomes" id="UP001189429">
    <property type="component" value="Unassembled WGS sequence"/>
</dbReference>
<name>A0ABN9SAH2_9DINO</name>
<accession>A0ABN9SAH2</accession>
<dbReference type="PANTHER" id="PTHR10292">
    <property type="entry name" value="CLATHRIN HEAVY CHAIN RELATED"/>
    <property type="match status" value="1"/>
</dbReference>
<dbReference type="EMBL" id="CAUYUJ010010258">
    <property type="protein sequence ID" value="CAK0828926.1"/>
    <property type="molecule type" value="Genomic_DNA"/>
</dbReference>
<keyword evidence="2" id="KW-1185">Reference proteome</keyword>